<accession>I4ANV5</accession>
<dbReference type="Proteomes" id="UP000006054">
    <property type="component" value="Chromosome"/>
</dbReference>
<dbReference type="KEGG" id="fli:Fleli_3311"/>
<sequence>MKESKIYFLTLESFEKFKDNIPYSSNLYEFVSEEILDSEYKKLEELAIPLNGLDDLSLSFSLKRNFLVYDRNNERTELIKYIPVHRKSPSKLPNHIHTLDKTIQFPFSSKIAKSKNLFYSIRKMCLKHICYKIKVEIDNNELGYDAKVDKDIEIDSLGKWLFGVPNWKGNIQIQIDDESYTISFPSTIPYVEQMLRESLQ</sequence>
<name>I4ANV5_BERLS</name>
<dbReference type="HOGENOM" id="CLU_1364535_0_0_10"/>
<gene>
    <name evidence="1" type="ordered locus">Fleli_3311</name>
</gene>
<protein>
    <submittedName>
        <fullName evidence="1">Uncharacterized protein</fullName>
    </submittedName>
</protein>
<keyword evidence="2" id="KW-1185">Reference proteome</keyword>
<evidence type="ECO:0000313" key="2">
    <source>
        <dbReference type="Proteomes" id="UP000006054"/>
    </source>
</evidence>
<dbReference type="EMBL" id="CP003345">
    <property type="protein sequence ID" value="AFM05640.1"/>
    <property type="molecule type" value="Genomic_DNA"/>
</dbReference>
<reference evidence="2" key="1">
    <citation type="submission" date="2012-06" db="EMBL/GenBank/DDBJ databases">
        <title>The complete genome of Flexibacter litoralis DSM 6794.</title>
        <authorList>
            <person name="Lucas S."/>
            <person name="Copeland A."/>
            <person name="Lapidus A."/>
            <person name="Glavina del Rio T."/>
            <person name="Dalin E."/>
            <person name="Tice H."/>
            <person name="Bruce D."/>
            <person name="Goodwin L."/>
            <person name="Pitluck S."/>
            <person name="Peters L."/>
            <person name="Ovchinnikova G."/>
            <person name="Lu M."/>
            <person name="Kyrpides N."/>
            <person name="Mavromatis K."/>
            <person name="Ivanova N."/>
            <person name="Brettin T."/>
            <person name="Detter J.C."/>
            <person name="Han C."/>
            <person name="Larimer F."/>
            <person name="Land M."/>
            <person name="Hauser L."/>
            <person name="Markowitz V."/>
            <person name="Cheng J.-F."/>
            <person name="Hugenholtz P."/>
            <person name="Woyke T."/>
            <person name="Wu D."/>
            <person name="Spring S."/>
            <person name="Lang E."/>
            <person name="Kopitz M."/>
            <person name="Brambilla E."/>
            <person name="Klenk H.-P."/>
            <person name="Eisen J.A."/>
        </authorList>
    </citation>
    <scope>NUCLEOTIDE SEQUENCE [LARGE SCALE GENOMIC DNA]</scope>
    <source>
        <strain evidence="2">ATCC 23117 / DSM 6794 / NBRC 15988 / NCIMB 1366 / Sio-4</strain>
    </source>
</reference>
<dbReference type="STRING" id="880071.Fleli_3311"/>
<organism evidence="1 2">
    <name type="scientific">Bernardetia litoralis (strain ATCC 23117 / DSM 6794 / NBRC 15988 / NCIMB 1366 / Fx l1 / Sio-4)</name>
    <name type="common">Flexibacter litoralis</name>
    <dbReference type="NCBI Taxonomy" id="880071"/>
    <lineage>
        <taxon>Bacteria</taxon>
        <taxon>Pseudomonadati</taxon>
        <taxon>Bacteroidota</taxon>
        <taxon>Cytophagia</taxon>
        <taxon>Cytophagales</taxon>
        <taxon>Bernardetiaceae</taxon>
        <taxon>Bernardetia</taxon>
    </lineage>
</organism>
<evidence type="ECO:0000313" key="1">
    <source>
        <dbReference type="EMBL" id="AFM05640.1"/>
    </source>
</evidence>
<dbReference type="RefSeq" id="WP_014799068.1">
    <property type="nucleotide sequence ID" value="NC_018018.1"/>
</dbReference>
<proteinExistence type="predicted"/>
<dbReference type="AlphaFoldDB" id="I4ANV5"/>